<evidence type="ECO:0008006" key="4">
    <source>
        <dbReference type="Google" id="ProtNLM"/>
    </source>
</evidence>
<feature type="region of interest" description="Disordered" evidence="1">
    <location>
        <begin position="1"/>
        <end position="22"/>
    </location>
</feature>
<keyword evidence="3" id="KW-1185">Reference proteome</keyword>
<reference evidence="2 3" key="1">
    <citation type="submission" date="2023-07" db="EMBL/GenBank/DDBJ databases">
        <title>Comparative genomics of wheat-associated soil bacteria to identify genetic determinants of phenazine resistance.</title>
        <authorList>
            <person name="Mouncey N."/>
        </authorList>
    </citation>
    <scope>NUCLEOTIDE SEQUENCE [LARGE SCALE GENOMIC DNA]</scope>
    <source>
        <strain evidence="2 3">W2I16</strain>
    </source>
</reference>
<name>A0ABU0RS81_9ACTN</name>
<organism evidence="2 3">
    <name type="scientific">Streptomyces turgidiscabies</name>
    <dbReference type="NCBI Taxonomy" id="85558"/>
    <lineage>
        <taxon>Bacteria</taxon>
        <taxon>Bacillati</taxon>
        <taxon>Actinomycetota</taxon>
        <taxon>Actinomycetes</taxon>
        <taxon>Kitasatosporales</taxon>
        <taxon>Streptomycetaceae</taxon>
        <taxon>Streptomyces</taxon>
    </lineage>
</organism>
<gene>
    <name evidence="2" type="ORF">QFZ49_004513</name>
</gene>
<dbReference type="EMBL" id="JAUSZS010000004">
    <property type="protein sequence ID" value="MDQ0934573.1"/>
    <property type="molecule type" value="Genomic_DNA"/>
</dbReference>
<comment type="caution">
    <text evidence="2">The sequence shown here is derived from an EMBL/GenBank/DDBJ whole genome shotgun (WGS) entry which is preliminary data.</text>
</comment>
<proteinExistence type="predicted"/>
<evidence type="ECO:0000313" key="2">
    <source>
        <dbReference type="EMBL" id="MDQ0934573.1"/>
    </source>
</evidence>
<protein>
    <recommendedName>
        <fullName evidence="4">Methyltransferase</fullName>
    </recommendedName>
</protein>
<evidence type="ECO:0000256" key="1">
    <source>
        <dbReference type="SAM" id="MobiDB-lite"/>
    </source>
</evidence>
<dbReference type="Proteomes" id="UP001223072">
    <property type="component" value="Unassembled WGS sequence"/>
</dbReference>
<accession>A0ABU0RS81</accession>
<evidence type="ECO:0000313" key="3">
    <source>
        <dbReference type="Proteomes" id="UP001223072"/>
    </source>
</evidence>
<sequence length="58" mass="6289">MDRKGHADPCTPDTPRPALRRQEERLLTRAGFTAAEARLLDAPAPGHIGTLIVRAEAT</sequence>
<dbReference type="RefSeq" id="WP_307628140.1">
    <property type="nucleotide sequence ID" value="NZ_JAUSZS010000004.1"/>
</dbReference>